<dbReference type="InterPro" id="IPR001810">
    <property type="entry name" value="F-box_dom"/>
</dbReference>
<organism evidence="2 3">
    <name type="scientific">Pristionchus entomophagus</name>
    <dbReference type="NCBI Taxonomy" id="358040"/>
    <lineage>
        <taxon>Eukaryota</taxon>
        <taxon>Metazoa</taxon>
        <taxon>Ecdysozoa</taxon>
        <taxon>Nematoda</taxon>
        <taxon>Chromadorea</taxon>
        <taxon>Rhabditida</taxon>
        <taxon>Rhabditina</taxon>
        <taxon>Diplogasteromorpha</taxon>
        <taxon>Diplogasteroidea</taxon>
        <taxon>Neodiplogasteridae</taxon>
        <taxon>Pristionchus</taxon>
    </lineage>
</organism>
<dbReference type="Proteomes" id="UP001432027">
    <property type="component" value="Unassembled WGS sequence"/>
</dbReference>
<dbReference type="Pfam" id="PF00646">
    <property type="entry name" value="F-box"/>
    <property type="match status" value="1"/>
</dbReference>
<name>A0AAV5S782_9BILA</name>
<evidence type="ECO:0000313" key="3">
    <source>
        <dbReference type="Proteomes" id="UP001432027"/>
    </source>
</evidence>
<gene>
    <name evidence="2" type="ORF">PENTCL1PPCAC_598</name>
</gene>
<dbReference type="PROSITE" id="PS50181">
    <property type="entry name" value="FBOX"/>
    <property type="match status" value="1"/>
</dbReference>
<proteinExistence type="predicted"/>
<feature type="non-terminal residue" evidence="2">
    <location>
        <position position="1"/>
    </location>
</feature>
<feature type="non-terminal residue" evidence="2">
    <location>
        <position position="132"/>
    </location>
</feature>
<dbReference type="EMBL" id="BTSX01000001">
    <property type="protein sequence ID" value="GMS78423.1"/>
    <property type="molecule type" value="Genomic_DNA"/>
</dbReference>
<keyword evidence="3" id="KW-1185">Reference proteome</keyword>
<evidence type="ECO:0000259" key="1">
    <source>
        <dbReference type="PROSITE" id="PS50181"/>
    </source>
</evidence>
<feature type="domain" description="F-box" evidence="1">
    <location>
        <begin position="24"/>
        <end position="70"/>
    </location>
</feature>
<dbReference type="SUPFAM" id="SSF81383">
    <property type="entry name" value="F-box domain"/>
    <property type="match status" value="1"/>
</dbReference>
<evidence type="ECO:0000313" key="2">
    <source>
        <dbReference type="EMBL" id="GMS78423.1"/>
    </source>
</evidence>
<protein>
    <recommendedName>
        <fullName evidence="1">F-box domain-containing protein</fullName>
    </recommendedName>
</protein>
<comment type="caution">
    <text evidence="2">The sequence shown here is derived from an EMBL/GenBank/DDBJ whole genome shotgun (WGS) entry which is preliminary data.</text>
</comment>
<dbReference type="InterPro" id="IPR036047">
    <property type="entry name" value="F-box-like_dom_sf"/>
</dbReference>
<sequence length="132" mass="14811">LQMALNPIVSPIDNLTINGECGDYFPILSLPKHLIDLVFSFLPIEDRLAFAGVNNALNIIESESKYYVEELAIVEMPFIGAPISVSIESALKDYKHSIVLFKNKTYSSYFIRRIAHNASIGYLYINVSQSHS</sequence>
<dbReference type="AlphaFoldDB" id="A0AAV5S782"/>
<reference evidence="2" key="1">
    <citation type="submission" date="2023-10" db="EMBL/GenBank/DDBJ databases">
        <title>Genome assembly of Pristionchus species.</title>
        <authorList>
            <person name="Yoshida K."/>
            <person name="Sommer R.J."/>
        </authorList>
    </citation>
    <scope>NUCLEOTIDE SEQUENCE</scope>
    <source>
        <strain evidence="2">RS0144</strain>
    </source>
</reference>
<accession>A0AAV5S782</accession>